<proteinExistence type="predicted"/>
<accession>A0ABN9UL49</accession>
<feature type="region of interest" description="Disordered" evidence="1">
    <location>
        <begin position="67"/>
        <end position="126"/>
    </location>
</feature>
<feature type="compositionally biased region" description="Basic residues" evidence="1">
    <location>
        <begin position="99"/>
        <end position="108"/>
    </location>
</feature>
<comment type="caution">
    <text evidence="2">The sequence shown here is derived from an EMBL/GenBank/DDBJ whole genome shotgun (WGS) entry which is preliminary data.</text>
</comment>
<feature type="region of interest" description="Disordered" evidence="1">
    <location>
        <begin position="277"/>
        <end position="330"/>
    </location>
</feature>
<gene>
    <name evidence="2" type="ORF">PCOR1329_LOCUS49489</name>
</gene>
<evidence type="ECO:0000313" key="2">
    <source>
        <dbReference type="EMBL" id="CAK0860556.1"/>
    </source>
</evidence>
<dbReference type="EMBL" id="CAUYUJ010015992">
    <property type="protein sequence ID" value="CAK0860556.1"/>
    <property type="molecule type" value="Genomic_DNA"/>
</dbReference>
<reference evidence="2" key="1">
    <citation type="submission" date="2023-10" db="EMBL/GenBank/DDBJ databases">
        <authorList>
            <person name="Chen Y."/>
            <person name="Shah S."/>
            <person name="Dougan E. K."/>
            <person name="Thang M."/>
            <person name="Chan C."/>
        </authorList>
    </citation>
    <scope>NUCLEOTIDE SEQUENCE [LARGE SCALE GENOMIC DNA]</scope>
</reference>
<sequence>MSRTPRGTSIGHPGRRTEWCCEHEGRGCDDRSKPYDCDAGLSKWKSGWSEGKKAWCCRHEHKACEDRKRAPSPTTARRASTTGRPAGPKARRSGAASTRARRAARVRAPRPTPPSTVRTESATPRTEWAVDKQSYCCSYAGIGCGDEPSGGDEPGGDEPSWSHSGDRSDPFDCYSGYVYTNWKKTWSSSKKKWCCEQDSSFCSDGGERPHGDGGARTMPSTITRPLGCTTARLERTGGATSGRSARRCGAACRRARRANGSSPMTGRLVVITTRSVSTTATRQLRTGRWPGPSARRSGAASATEAAAARASTGSSRPRRRGGGPRTAAGRRRWRCQGRHCGRRRRCAWAPPPCWPRRCWPSAGAAAAAGRCRSTTTSHFRANARCKRACLGAMNPSALAAACGGRAAAVVLRPTAR</sequence>
<keyword evidence="3" id="KW-1185">Reference proteome</keyword>
<protein>
    <recommendedName>
        <fullName evidence="4">Cellulase</fullName>
    </recommendedName>
</protein>
<feature type="region of interest" description="Disordered" evidence="1">
    <location>
        <begin position="147"/>
        <end position="166"/>
    </location>
</feature>
<name>A0ABN9UL49_9DINO</name>
<dbReference type="Proteomes" id="UP001189429">
    <property type="component" value="Unassembled WGS sequence"/>
</dbReference>
<feature type="compositionally biased region" description="Low complexity" evidence="1">
    <location>
        <begin position="291"/>
        <end position="315"/>
    </location>
</feature>
<feature type="region of interest" description="Disordered" evidence="1">
    <location>
        <begin position="204"/>
        <end position="223"/>
    </location>
</feature>
<evidence type="ECO:0000256" key="1">
    <source>
        <dbReference type="SAM" id="MobiDB-lite"/>
    </source>
</evidence>
<organism evidence="2 3">
    <name type="scientific">Prorocentrum cordatum</name>
    <dbReference type="NCBI Taxonomy" id="2364126"/>
    <lineage>
        <taxon>Eukaryota</taxon>
        <taxon>Sar</taxon>
        <taxon>Alveolata</taxon>
        <taxon>Dinophyceae</taxon>
        <taxon>Prorocentrales</taxon>
        <taxon>Prorocentraceae</taxon>
        <taxon>Prorocentrum</taxon>
    </lineage>
</organism>
<feature type="compositionally biased region" description="Polar residues" evidence="1">
    <location>
        <begin position="72"/>
        <end position="83"/>
    </location>
</feature>
<evidence type="ECO:0000313" key="3">
    <source>
        <dbReference type="Proteomes" id="UP001189429"/>
    </source>
</evidence>
<evidence type="ECO:0008006" key="4">
    <source>
        <dbReference type="Google" id="ProtNLM"/>
    </source>
</evidence>
<feature type="compositionally biased region" description="Basic residues" evidence="1">
    <location>
        <begin position="316"/>
        <end position="330"/>
    </location>
</feature>